<dbReference type="PIRSF" id="PIRSF000097">
    <property type="entry name" value="AKR"/>
    <property type="match status" value="1"/>
</dbReference>
<comment type="similarity">
    <text evidence="1">Belongs to the aldo/keto reductase family.</text>
</comment>
<comment type="caution">
    <text evidence="9">The sequence shown here is derived from an EMBL/GenBank/DDBJ whole genome shotgun (WGS) entry which is preliminary data.</text>
</comment>
<evidence type="ECO:0000313" key="10">
    <source>
        <dbReference type="Proteomes" id="UP001229244"/>
    </source>
</evidence>
<dbReference type="Pfam" id="PF00248">
    <property type="entry name" value="Aldo_ket_red"/>
    <property type="match status" value="1"/>
</dbReference>
<keyword evidence="10" id="KW-1185">Reference proteome</keyword>
<organism evidence="9 10">
    <name type="scientific">Amorphus orientalis</name>
    <dbReference type="NCBI Taxonomy" id="649198"/>
    <lineage>
        <taxon>Bacteria</taxon>
        <taxon>Pseudomonadati</taxon>
        <taxon>Pseudomonadota</taxon>
        <taxon>Alphaproteobacteria</taxon>
        <taxon>Hyphomicrobiales</taxon>
        <taxon>Amorphaceae</taxon>
        <taxon>Amorphus</taxon>
    </lineage>
</organism>
<reference evidence="9" key="1">
    <citation type="submission" date="2023-07" db="EMBL/GenBank/DDBJ databases">
        <title>Genomic Encyclopedia of Type Strains, Phase IV (KMG-IV): sequencing the most valuable type-strain genomes for metagenomic binning, comparative biology and taxonomic classification.</title>
        <authorList>
            <person name="Goeker M."/>
        </authorList>
    </citation>
    <scope>NUCLEOTIDE SEQUENCE</scope>
    <source>
        <strain evidence="9">DSM 21202</strain>
    </source>
</reference>
<evidence type="ECO:0000256" key="5">
    <source>
        <dbReference type="PIRSR" id="PIRSR000097-1"/>
    </source>
</evidence>
<dbReference type="InterPro" id="IPR020471">
    <property type="entry name" value="AKR"/>
</dbReference>
<dbReference type="PANTHER" id="PTHR43827:SF3">
    <property type="entry name" value="NADP-DEPENDENT OXIDOREDUCTASE DOMAIN-CONTAINING PROTEIN"/>
    <property type="match status" value="1"/>
</dbReference>
<keyword evidence="3" id="KW-0560">Oxidoreductase</keyword>
<evidence type="ECO:0000256" key="6">
    <source>
        <dbReference type="PIRSR" id="PIRSR000097-2"/>
    </source>
</evidence>
<dbReference type="Proteomes" id="UP001229244">
    <property type="component" value="Unassembled WGS sequence"/>
</dbReference>
<dbReference type="EMBL" id="JAUSUL010000002">
    <property type="protein sequence ID" value="MDQ0315584.1"/>
    <property type="molecule type" value="Genomic_DNA"/>
</dbReference>
<gene>
    <name evidence="9" type="ORF">J2S73_002041</name>
</gene>
<dbReference type="GO" id="GO:1990002">
    <property type="term" value="F:methylglyoxal reductase (NADPH) (acetol producing) activity"/>
    <property type="evidence" value="ECO:0007669"/>
    <property type="project" value="TreeGrafter"/>
</dbReference>
<evidence type="ECO:0000256" key="7">
    <source>
        <dbReference type="PIRSR" id="PIRSR000097-3"/>
    </source>
</evidence>
<dbReference type="PANTHER" id="PTHR43827">
    <property type="entry name" value="2,5-DIKETO-D-GLUCONIC ACID REDUCTASE"/>
    <property type="match status" value="1"/>
</dbReference>
<dbReference type="PROSITE" id="PS00798">
    <property type="entry name" value="ALDOKETO_REDUCTASE_1"/>
    <property type="match status" value="1"/>
</dbReference>
<sequence>MHTVKTADVHIPALGFGTWPLKGEECEHMVTQALKAGFRHIDTAEMYGNEEAVGRGIKASGVPRDEIFVTTKVWHTHLRDGQLQHAAEDSLQRLGLDHVDLYLIHWPSPEVALAEPIGALNEVRERGLTRGIGVANFNVALIEEASELTDAPLSTNQVEYHLHLNQDPVRDACRKHQMAVTAYAPVARGKVLEEPLVKDIAQRHGKTPAQIALRWLIQQEGVVAIPKTGNPDRLKENLGAYDFELAREEMEELTSLRRPDGRLVRMDVEPEWDT</sequence>
<proteinExistence type="inferred from homology"/>
<feature type="domain" description="NADP-dependent oxidoreductase" evidence="8">
    <location>
        <begin position="14"/>
        <end position="256"/>
    </location>
</feature>
<dbReference type="InterPro" id="IPR018170">
    <property type="entry name" value="Aldo/ket_reductase_CS"/>
</dbReference>
<comment type="catalytic activity">
    <reaction evidence="4">
        <text>hydroxyacetone + NADP(+) = methylglyoxal + NADPH + H(+)</text>
        <dbReference type="Rhea" id="RHEA:27986"/>
        <dbReference type="ChEBI" id="CHEBI:15378"/>
        <dbReference type="ChEBI" id="CHEBI:17158"/>
        <dbReference type="ChEBI" id="CHEBI:27957"/>
        <dbReference type="ChEBI" id="CHEBI:57783"/>
        <dbReference type="ChEBI" id="CHEBI:58349"/>
    </reaction>
</comment>
<feature type="active site" description="Proton donor" evidence="5">
    <location>
        <position position="47"/>
    </location>
</feature>
<dbReference type="CDD" id="cd19140">
    <property type="entry name" value="AKR_AKR3F3"/>
    <property type="match status" value="1"/>
</dbReference>
<evidence type="ECO:0000313" key="9">
    <source>
        <dbReference type="EMBL" id="MDQ0315584.1"/>
    </source>
</evidence>
<dbReference type="PRINTS" id="PR00069">
    <property type="entry name" value="ALDKETRDTASE"/>
</dbReference>
<dbReference type="SUPFAM" id="SSF51430">
    <property type="entry name" value="NAD(P)-linked oxidoreductase"/>
    <property type="match status" value="1"/>
</dbReference>
<dbReference type="InterPro" id="IPR023210">
    <property type="entry name" value="NADP_OxRdtase_dom"/>
</dbReference>
<name>A0AAE4AU53_9HYPH</name>
<dbReference type="InterPro" id="IPR036812">
    <property type="entry name" value="NAD(P)_OxRdtase_dom_sf"/>
</dbReference>
<dbReference type="GO" id="GO:0051596">
    <property type="term" value="P:methylglyoxal catabolic process"/>
    <property type="evidence" value="ECO:0007669"/>
    <property type="project" value="TreeGrafter"/>
</dbReference>
<feature type="site" description="Lowers pKa of active site Tyr" evidence="7">
    <location>
        <position position="72"/>
    </location>
</feature>
<dbReference type="AlphaFoldDB" id="A0AAE4AU53"/>
<accession>A0AAE4AU53</accession>
<dbReference type="FunFam" id="3.20.20.100:FF:000002">
    <property type="entry name" value="2,5-diketo-D-gluconic acid reductase A"/>
    <property type="match status" value="1"/>
</dbReference>
<dbReference type="Gene3D" id="3.20.20.100">
    <property type="entry name" value="NADP-dependent oxidoreductase domain"/>
    <property type="match status" value="1"/>
</dbReference>
<dbReference type="RefSeq" id="WP_306885412.1">
    <property type="nucleotide sequence ID" value="NZ_JAUSUL010000002.1"/>
</dbReference>
<evidence type="ECO:0000259" key="8">
    <source>
        <dbReference type="Pfam" id="PF00248"/>
    </source>
</evidence>
<keyword evidence="2" id="KW-0521">NADP</keyword>
<evidence type="ECO:0000256" key="1">
    <source>
        <dbReference type="ARBA" id="ARBA00007905"/>
    </source>
</evidence>
<evidence type="ECO:0000256" key="2">
    <source>
        <dbReference type="ARBA" id="ARBA00022857"/>
    </source>
</evidence>
<evidence type="ECO:0000256" key="4">
    <source>
        <dbReference type="ARBA" id="ARBA00049445"/>
    </source>
</evidence>
<feature type="binding site" evidence="6">
    <location>
        <position position="105"/>
    </location>
    <ligand>
        <name>substrate</name>
    </ligand>
</feature>
<protein>
    <submittedName>
        <fullName evidence="9">Diketogulonate reductase-like aldo/keto reductase</fullName>
    </submittedName>
</protein>
<evidence type="ECO:0000256" key="3">
    <source>
        <dbReference type="ARBA" id="ARBA00023002"/>
    </source>
</evidence>